<dbReference type="GeneID" id="108896894"/>
<reference evidence="2" key="1">
    <citation type="submission" date="2025-08" db="UniProtKB">
        <authorList>
            <consortium name="RefSeq"/>
        </authorList>
    </citation>
    <scope>IDENTIFICATION</scope>
    <source>
        <tissue evidence="2">Brain</tissue>
    </source>
</reference>
<protein>
    <submittedName>
        <fullName evidence="2">Uncharacterized protein si:ch211-245h14.1 isoform X2</fullName>
    </submittedName>
</protein>
<name>A0AAJ8BA21_LATCA</name>
<sequence>MSVLMREIRRFSTEAVHVLQHEGLTTDSDIRSLTREDLRELFPGKPFKFRREIYTIIHKQRPINDLLEGLKGFLTQECLSAALADNGVLVEYFHVLKSVKNQLDDVQTFLDAHIDLLENISKKNQANPEPNKDSLSGQSELYTNQAGDNQQGAHGNYIPVLSTQNLQEVKYKMVITGKTFGAHEQLMVQVKSHFRDRAQLTQSSEDHHIVIVFCPITSRVGTDVEAAMADESVSTTEKPVILVLMHHSHEARHTTSMRTWTSKDNVVLHVNVFYHETRSGLLNCNQNIEAVVKIREAFVTHCSLRSKDTSAGCNTSAGSSGTGITFPRMDIFHGWFSGNK</sequence>
<proteinExistence type="predicted"/>
<dbReference type="Proteomes" id="UP000694890">
    <property type="component" value="Linkage group LG7_1"/>
</dbReference>
<organism evidence="1 2">
    <name type="scientific">Lates calcarifer</name>
    <name type="common">Barramundi</name>
    <name type="synonym">Holocentrus calcarifer</name>
    <dbReference type="NCBI Taxonomy" id="8187"/>
    <lineage>
        <taxon>Eukaryota</taxon>
        <taxon>Metazoa</taxon>
        <taxon>Chordata</taxon>
        <taxon>Craniata</taxon>
        <taxon>Vertebrata</taxon>
        <taxon>Euteleostomi</taxon>
        <taxon>Actinopterygii</taxon>
        <taxon>Neopterygii</taxon>
        <taxon>Teleostei</taxon>
        <taxon>Neoteleostei</taxon>
        <taxon>Acanthomorphata</taxon>
        <taxon>Carangaria</taxon>
        <taxon>Carangaria incertae sedis</taxon>
        <taxon>Centropomidae</taxon>
        <taxon>Lates</taxon>
    </lineage>
</organism>
<dbReference type="AlphaFoldDB" id="A0AAJ8BA21"/>
<dbReference type="PANTHER" id="PTHR34488:SF1">
    <property type="entry name" value="SI:CH211-245H14.1-RELATED"/>
    <property type="match status" value="1"/>
</dbReference>
<evidence type="ECO:0000313" key="2">
    <source>
        <dbReference type="RefSeq" id="XP_050927907.1"/>
    </source>
</evidence>
<gene>
    <name evidence="2" type="primary">si:ch211-245h14.1</name>
</gene>
<accession>A0AAJ8BA21</accession>
<dbReference type="RefSeq" id="XP_050927907.1">
    <property type="nucleotide sequence ID" value="XM_051071950.1"/>
</dbReference>
<dbReference type="PANTHER" id="PTHR34488">
    <property type="entry name" value="SI:CH211-245H14.1-RELATED"/>
    <property type="match status" value="1"/>
</dbReference>
<evidence type="ECO:0000313" key="1">
    <source>
        <dbReference type="Proteomes" id="UP000694890"/>
    </source>
</evidence>